<dbReference type="InterPro" id="IPR051906">
    <property type="entry name" value="TolC-like"/>
</dbReference>
<dbReference type="SUPFAM" id="SSF56954">
    <property type="entry name" value="Outer membrane efflux proteins (OEP)"/>
    <property type="match status" value="1"/>
</dbReference>
<keyword evidence="7" id="KW-0998">Cell outer membrane</keyword>
<dbReference type="PANTHER" id="PTHR30026">
    <property type="entry name" value="OUTER MEMBRANE PROTEIN TOLC"/>
    <property type="match status" value="1"/>
</dbReference>
<evidence type="ECO:0000256" key="3">
    <source>
        <dbReference type="ARBA" id="ARBA00022448"/>
    </source>
</evidence>
<dbReference type="Gene3D" id="1.20.1600.10">
    <property type="entry name" value="Outer membrane efflux proteins (OEP)"/>
    <property type="match status" value="1"/>
</dbReference>
<sequence length="488" mass="53382">MRLLEELPLAFGCALLVLLCGCANTSTTKRASEPSGEITGSITGTAGVASRADVPGGPPKAASARGKPKAEPQLSIKPRGGSDPSGLEELVRRALTWHPSVKETLERLNQQNEIVEQARAAYLPQVNWGVNSSYGRDTDESGYNPTVNLSASQMVYDFGKVNHKVEVERAGVEGRRSQVLLRVDELIRDAVLAFNEVQRNQALDKIARDQIRDTRSILELVRARTAKGASTRSDQLQAEARVQAAQAKELEIKAQMRRWQSRLDTLTGAPREGTPVSGAEPNWLNRACSIKNPNWSQIPAIMQADAERTAATAQVGLSKAEGLPTFSLEASVGADILELDDGDPEYNIGVNVKGSLYNGGENAARNRAANLALRASSEARDRVRVEVEGKLLEASGQIASYRQLLTSIASRETMMKQTRDLYRKQYLDLGTRTLLDLLNADQEFHAARFEAANIRYDLKELNADCAFQTGLLRRYLSLEGESLNGVRL</sequence>
<evidence type="ECO:0000256" key="2">
    <source>
        <dbReference type="ARBA" id="ARBA00007613"/>
    </source>
</evidence>
<reference evidence="10" key="1">
    <citation type="journal article" date="2019" name="Int. J. Syst. Evol. Microbiol.">
        <title>The Global Catalogue of Microorganisms (GCM) 10K type strain sequencing project: providing services to taxonomists for standard genome sequencing and annotation.</title>
        <authorList>
            <consortium name="The Broad Institute Genomics Platform"/>
            <consortium name="The Broad Institute Genome Sequencing Center for Infectious Disease"/>
            <person name="Wu L."/>
            <person name="Ma J."/>
        </authorList>
    </citation>
    <scope>NUCLEOTIDE SEQUENCE [LARGE SCALE GENOMIC DNA]</scope>
    <source>
        <strain evidence="10">JCM 3366</strain>
    </source>
</reference>
<dbReference type="Proteomes" id="UP001596107">
    <property type="component" value="Unassembled WGS sequence"/>
</dbReference>
<comment type="subcellular location">
    <subcellularLocation>
        <location evidence="1">Cell outer membrane</location>
    </subcellularLocation>
</comment>
<evidence type="ECO:0000256" key="1">
    <source>
        <dbReference type="ARBA" id="ARBA00004442"/>
    </source>
</evidence>
<comment type="caution">
    <text evidence="9">The sequence shown here is derived from an EMBL/GenBank/DDBJ whole genome shotgun (WGS) entry which is preliminary data.</text>
</comment>
<name>A0ABW0T4H0_9HYPH</name>
<gene>
    <name evidence="9" type="ORF">ACFPOD_03880</name>
</gene>
<dbReference type="RefSeq" id="WP_223019949.1">
    <property type="nucleotide sequence ID" value="NZ_CP078143.1"/>
</dbReference>
<keyword evidence="6" id="KW-0472">Membrane</keyword>
<evidence type="ECO:0000256" key="8">
    <source>
        <dbReference type="SAM" id="MobiDB-lite"/>
    </source>
</evidence>
<proteinExistence type="inferred from homology"/>
<keyword evidence="5" id="KW-0812">Transmembrane</keyword>
<dbReference type="InterPro" id="IPR010130">
    <property type="entry name" value="T1SS_OMP_TolC"/>
</dbReference>
<keyword evidence="10" id="KW-1185">Reference proteome</keyword>
<protein>
    <submittedName>
        <fullName evidence="9">TolC family outer membrane protein</fullName>
    </submittedName>
</protein>
<dbReference type="InterPro" id="IPR003423">
    <property type="entry name" value="OMP_efflux"/>
</dbReference>
<evidence type="ECO:0000256" key="6">
    <source>
        <dbReference type="ARBA" id="ARBA00023136"/>
    </source>
</evidence>
<evidence type="ECO:0000256" key="5">
    <source>
        <dbReference type="ARBA" id="ARBA00022692"/>
    </source>
</evidence>
<accession>A0ABW0T4H0</accession>
<keyword evidence="4" id="KW-1134">Transmembrane beta strand</keyword>
<dbReference type="Pfam" id="PF02321">
    <property type="entry name" value="OEP"/>
    <property type="match status" value="2"/>
</dbReference>
<comment type="similarity">
    <text evidence="2">Belongs to the outer membrane factor (OMF) (TC 1.B.17) family.</text>
</comment>
<dbReference type="NCBIfam" id="TIGR01844">
    <property type="entry name" value="type_I_sec_TolC"/>
    <property type="match status" value="1"/>
</dbReference>
<dbReference type="EMBL" id="JBHSNB010000001">
    <property type="protein sequence ID" value="MFC5584239.1"/>
    <property type="molecule type" value="Genomic_DNA"/>
</dbReference>
<evidence type="ECO:0000256" key="4">
    <source>
        <dbReference type="ARBA" id="ARBA00022452"/>
    </source>
</evidence>
<dbReference type="PANTHER" id="PTHR30026:SF22">
    <property type="entry name" value="OUTER MEMBRANE EFFLUX PROTEIN"/>
    <property type="match status" value="1"/>
</dbReference>
<evidence type="ECO:0000313" key="10">
    <source>
        <dbReference type="Proteomes" id="UP001596107"/>
    </source>
</evidence>
<evidence type="ECO:0000256" key="7">
    <source>
        <dbReference type="ARBA" id="ARBA00023237"/>
    </source>
</evidence>
<keyword evidence="3" id="KW-0813">Transport</keyword>
<dbReference type="PROSITE" id="PS51257">
    <property type="entry name" value="PROKAR_LIPOPROTEIN"/>
    <property type="match status" value="1"/>
</dbReference>
<feature type="region of interest" description="Disordered" evidence="8">
    <location>
        <begin position="27"/>
        <end position="86"/>
    </location>
</feature>
<organism evidence="9 10">
    <name type="scientific">Nitratireductor kimnyeongensis</name>
    <dbReference type="NCBI Taxonomy" id="430679"/>
    <lineage>
        <taxon>Bacteria</taxon>
        <taxon>Pseudomonadati</taxon>
        <taxon>Pseudomonadota</taxon>
        <taxon>Alphaproteobacteria</taxon>
        <taxon>Hyphomicrobiales</taxon>
        <taxon>Phyllobacteriaceae</taxon>
        <taxon>Nitratireductor</taxon>
    </lineage>
</organism>
<evidence type="ECO:0000313" key="9">
    <source>
        <dbReference type="EMBL" id="MFC5584239.1"/>
    </source>
</evidence>